<evidence type="ECO:0000313" key="3">
    <source>
        <dbReference type="EMBL" id="ACI17021.1"/>
    </source>
</evidence>
<reference evidence="3 4" key="2">
    <citation type="journal article" date="2014" name="Genome Announc.">
        <title>Complete Genome Sequence of Coprothermobacter proteolyticus DSM 5265.</title>
        <authorList>
            <person name="Alexiev A."/>
            <person name="Coil D.A."/>
            <person name="Badger J.H."/>
            <person name="Enticknap J."/>
            <person name="Ward N."/>
            <person name="Robb F.T."/>
            <person name="Eisen J.A."/>
        </authorList>
    </citation>
    <scope>NUCLEOTIDE SEQUENCE [LARGE SCALE GENOMIC DNA]</scope>
    <source>
        <strain evidence="4">ATCC 35245 / DSM 5265 / OCM 4 / BT</strain>
    </source>
</reference>
<dbReference type="Pfam" id="PF22747">
    <property type="entry name" value="Zn_ribbon_DUF2089"/>
    <property type="match status" value="1"/>
</dbReference>
<dbReference type="Pfam" id="PF09862">
    <property type="entry name" value="DUF2089"/>
    <property type="match status" value="1"/>
</dbReference>
<dbReference type="Gene3D" id="1.10.10.2840">
    <property type="entry name" value="PucR C-terminal helix-turn-helix domain"/>
    <property type="match status" value="1"/>
</dbReference>
<feature type="domain" description="DUF2089" evidence="1">
    <location>
        <begin position="38"/>
        <end position="83"/>
    </location>
</feature>
<proteinExistence type="predicted"/>
<evidence type="ECO:0000313" key="4">
    <source>
        <dbReference type="Proteomes" id="UP000001732"/>
    </source>
</evidence>
<dbReference type="eggNOG" id="COG3877">
    <property type="taxonomic scope" value="Bacteria"/>
</dbReference>
<evidence type="ECO:0000259" key="2">
    <source>
        <dbReference type="Pfam" id="PF22747"/>
    </source>
</evidence>
<evidence type="ECO:0008006" key="5">
    <source>
        <dbReference type="Google" id="ProtNLM"/>
    </source>
</evidence>
<dbReference type="InterPro" id="IPR053957">
    <property type="entry name" value="DUF2089_Zn_ribbon"/>
</dbReference>
<sequence length="121" mass="13680">MITVCPNCGSQLHITGLKCPDCGTAITGDFPMDELFKLTPEQLDFVKLFLKKRGNLSEVQKELGLSYPTVRNRLESILKTLGYDVQEEITEWDILEQLREGSLDAETALRVLKELKGHENN</sequence>
<dbReference type="HOGENOM" id="CLU_132137_0_0_9"/>
<evidence type="ECO:0000259" key="1">
    <source>
        <dbReference type="Pfam" id="PF09862"/>
    </source>
</evidence>
<dbReference type="Proteomes" id="UP000001732">
    <property type="component" value="Chromosome"/>
</dbReference>
<dbReference type="InterPro" id="IPR042070">
    <property type="entry name" value="PucR_C-HTH_sf"/>
</dbReference>
<accession>B5Y9V6</accession>
<dbReference type="STRING" id="309798.COPRO5265_1247"/>
<reference evidence="4" key="1">
    <citation type="submission" date="2008-08" db="EMBL/GenBank/DDBJ databases">
        <title>The complete genome sequence of Coprothermobacter proteolyticus strain ATCC 5245 / DSM 5265 / BT.</title>
        <authorList>
            <person name="Dodson R.J."/>
            <person name="Durkin A.S."/>
            <person name="Wu M."/>
            <person name="Eisen J."/>
            <person name="Sutton G."/>
        </authorList>
    </citation>
    <scope>NUCLEOTIDE SEQUENCE [LARGE SCALE GENOMIC DNA]</scope>
    <source>
        <strain evidence="4">ATCC 35245 / DSM 5265 / OCM 4 / BT</strain>
    </source>
</reference>
<organism evidence="3 4">
    <name type="scientific">Coprothermobacter proteolyticus (strain ATCC 35245 / DSM 5265 / OCM 4 / BT)</name>
    <dbReference type="NCBI Taxonomy" id="309798"/>
    <lineage>
        <taxon>Bacteria</taxon>
        <taxon>Pseudomonadati</taxon>
        <taxon>Coprothermobacterota</taxon>
        <taxon>Coprothermobacteria</taxon>
        <taxon>Coprothermobacterales</taxon>
        <taxon>Coprothermobacteraceae</taxon>
        <taxon>Coprothermobacter</taxon>
    </lineage>
</organism>
<feature type="domain" description="DUF2089" evidence="2">
    <location>
        <begin position="5"/>
        <end position="35"/>
    </location>
</feature>
<gene>
    <name evidence="3" type="ordered locus">COPRO5265_1247</name>
</gene>
<dbReference type="RefSeq" id="WP_012543673.1">
    <property type="nucleotide sequence ID" value="NC_011295.1"/>
</dbReference>
<dbReference type="AlphaFoldDB" id="B5Y9V6"/>
<dbReference type="EMBL" id="CP001145">
    <property type="protein sequence ID" value="ACI17021.1"/>
    <property type="molecule type" value="Genomic_DNA"/>
</dbReference>
<dbReference type="KEGG" id="cpo:COPRO5265_1247"/>
<keyword evidence="4" id="KW-1185">Reference proteome</keyword>
<dbReference type="InterPro" id="IPR018658">
    <property type="entry name" value="DUF2089"/>
</dbReference>
<name>B5Y9V6_COPPD</name>
<protein>
    <recommendedName>
        <fullName evidence="5">DUF2089 domain-containing protein</fullName>
    </recommendedName>
</protein>